<dbReference type="GO" id="GO:0030638">
    <property type="term" value="P:polyketide metabolic process"/>
    <property type="evidence" value="ECO:0007669"/>
    <property type="project" value="InterPro"/>
</dbReference>
<dbReference type="EMBL" id="MU253820">
    <property type="protein sequence ID" value="KAG9246020.1"/>
    <property type="molecule type" value="Genomic_DNA"/>
</dbReference>
<accession>A0A9P7Z6U9</accession>
<organism evidence="1 2">
    <name type="scientific">Calycina marina</name>
    <dbReference type="NCBI Taxonomy" id="1763456"/>
    <lineage>
        <taxon>Eukaryota</taxon>
        <taxon>Fungi</taxon>
        <taxon>Dikarya</taxon>
        <taxon>Ascomycota</taxon>
        <taxon>Pezizomycotina</taxon>
        <taxon>Leotiomycetes</taxon>
        <taxon>Helotiales</taxon>
        <taxon>Pezizellaceae</taxon>
        <taxon>Calycina</taxon>
    </lineage>
</organism>
<name>A0A9P7Z6U9_9HELO</name>
<proteinExistence type="predicted"/>
<dbReference type="InterPro" id="IPR009959">
    <property type="entry name" value="Cyclase_SnoaL-like"/>
</dbReference>
<dbReference type="Gene3D" id="3.10.450.50">
    <property type="match status" value="1"/>
</dbReference>
<gene>
    <name evidence="1" type="ORF">BJ878DRAFT_317502</name>
</gene>
<dbReference type="Proteomes" id="UP000887226">
    <property type="component" value="Unassembled WGS sequence"/>
</dbReference>
<protein>
    <recommendedName>
        <fullName evidence="3">Carboxymethylenebutenolidase</fullName>
    </recommendedName>
</protein>
<evidence type="ECO:0000313" key="2">
    <source>
        <dbReference type="Proteomes" id="UP000887226"/>
    </source>
</evidence>
<evidence type="ECO:0008006" key="3">
    <source>
        <dbReference type="Google" id="ProtNLM"/>
    </source>
</evidence>
<reference evidence="1" key="1">
    <citation type="journal article" date="2021" name="IMA Fungus">
        <title>Genomic characterization of three marine fungi, including Emericellopsis atlantica sp. nov. with signatures of a generalist lifestyle and marine biomass degradation.</title>
        <authorList>
            <person name="Hagestad O.C."/>
            <person name="Hou L."/>
            <person name="Andersen J.H."/>
            <person name="Hansen E.H."/>
            <person name="Altermark B."/>
            <person name="Li C."/>
            <person name="Kuhnert E."/>
            <person name="Cox R.J."/>
            <person name="Crous P.W."/>
            <person name="Spatafora J.W."/>
            <person name="Lail K."/>
            <person name="Amirebrahimi M."/>
            <person name="Lipzen A."/>
            <person name="Pangilinan J."/>
            <person name="Andreopoulos W."/>
            <person name="Hayes R.D."/>
            <person name="Ng V."/>
            <person name="Grigoriev I.V."/>
            <person name="Jackson S.A."/>
            <person name="Sutton T.D.S."/>
            <person name="Dobson A.D.W."/>
            <person name="Rama T."/>
        </authorList>
    </citation>
    <scope>NUCLEOTIDE SEQUENCE</scope>
    <source>
        <strain evidence="1">TRa3180A</strain>
    </source>
</reference>
<dbReference type="SUPFAM" id="SSF54427">
    <property type="entry name" value="NTF2-like"/>
    <property type="match status" value="1"/>
</dbReference>
<evidence type="ECO:0000313" key="1">
    <source>
        <dbReference type="EMBL" id="KAG9246020.1"/>
    </source>
</evidence>
<sequence>MGDTSIPPKVIQMPNLTELAPGIQLLNPLSRKGTGPGLILLVDKSLGLAIENGVPSPLIKWGEEGYTVVEIEQSAFSDDNTDVLGIALDGLSSYEKCSPKDASIGLIAYKIALFELVKPLLSLSPSIVGAVIYGEAADEQLTHSVIPVLQHVFGASKLKATRTEALIIYKYATAAAATFATPFHKDFHYANEAVSHARNLTFLKKLMNGPYFDLEAIWDEHTYYEFENRSVPHTMATMVQEPYVNHVPTMTGGIGREKLSDFYSNHFVWNNPEDTELELISRTVGIDRVIDEFIYKFTHTTMIDWLLPGIPPSGLKVEIPFTAVVNIRGDRLYHEHIAWDQATALRQVGLLPEYLPYDRALPDGTLPKEGKRFEYRVPAAGVETAKKMKDKNSVVSNGMFEYGIREVDT</sequence>
<dbReference type="AlphaFoldDB" id="A0A9P7Z6U9"/>
<dbReference type="PANTHER" id="PTHR38436">
    <property type="entry name" value="POLYKETIDE CYCLASE SNOAL-LIKE DOMAIN"/>
    <property type="match status" value="1"/>
</dbReference>
<dbReference type="InterPro" id="IPR032710">
    <property type="entry name" value="NTF2-like_dom_sf"/>
</dbReference>
<keyword evidence="2" id="KW-1185">Reference proteome</keyword>
<dbReference type="OrthoDB" id="5440at2759"/>
<dbReference type="PANTHER" id="PTHR38436:SF3">
    <property type="entry name" value="CARBOXYMETHYLENEBUTENOLIDASE-RELATED"/>
    <property type="match status" value="1"/>
</dbReference>
<comment type="caution">
    <text evidence="1">The sequence shown here is derived from an EMBL/GenBank/DDBJ whole genome shotgun (WGS) entry which is preliminary data.</text>
</comment>